<dbReference type="AlphaFoldDB" id="A0A0B2BXN9"/>
<accession>A0A0B2BXN9</accession>
<protein>
    <submittedName>
        <fullName evidence="2">Uncharacterized protein</fullName>
    </submittedName>
</protein>
<dbReference type="STRING" id="1572751.PK98_10495"/>
<name>A0A0B2BXN9_9SPHN</name>
<dbReference type="Proteomes" id="UP000030988">
    <property type="component" value="Unassembled WGS sequence"/>
</dbReference>
<keyword evidence="3" id="KW-1185">Reference proteome</keyword>
<reference evidence="2 3" key="1">
    <citation type="submission" date="2014-11" db="EMBL/GenBank/DDBJ databases">
        <title>Draft genome sequence of Kirrobacter mercurialis.</title>
        <authorList>
            <person name="Coil D.A."/>
            <person name="Eisen J.A."/>
        </authorList>
    </citation>
    <scope>NUCLEOTIDE SEQUENCE [LARGE SCALE GENOMIC DNA]</scope>
    <source>
        <strain evidence="2 3">Coronado</strain>
    </source>
</reference>
<evidence type="ECO:0000313" key="3">
    <source>
        <dbReference type="Proteomes" id="UP000030988"/>
    </source>
</evidence>
<feature type="region of interest" description="Disordered" evidence="1">
    <location>
        <begin position="1"/>
        <end position="20"/>
    </location>
</feature>
<dbReference type="EMBL" id="JTDN01000002">
    <property type="protein sequence ID" value="KHL24451.1"/>
    <property type="molecule type" value="Genomic_DNA"/>
</dbReference>
<sequence>MPLAAQDDAPPRGTRAERNEARLAQRLEGRTAGEMVSCVYAPNSNRLETIEGVGFVYDGGNTLYVARPRDPSVLGPNDIVLVRRYGGGQLCRQDLMQTVDRLSGMLSGIVAIDGFVPYTKPGDS</sequence>
<comment type="caution">
    <text evidence="2">The sequence shown here is derived from an EMBL/GenBank/DDBJ whole genome shotgun (WGS) entry which is preliminary data.</text>
</comment>
<organism evidence="2 3">
    <name type="scientific">Croceibacterium mercuriale</name>
    <dbReference type="NCBI Taxonomy" id="1572751"/>
    <lineage>
        <taxon>Bacteria</taxon>
        <taxon>Pseudomonadati</taxon>
        <taxon>Pseudomonadota</taxon>
        <taxon>Alphaproteobacteria</taxon>
        <taxon>Sphingomonadales</taxon>
        <taxon>Erythrobacteraceae</taxon>
        <taxon>Croceibacterium</taxon>
    </lineage>
</organism>
<proteinExistence type="predicted"/>
<gene>
    <name evidence="2" type="ORF">PK98_10495</name>
</gene>
<evidence type="ECO:0000256" key="1">
    <source>
        <dbReference type="SAM" id="MobiDB-lite"/>
    </source>
</evidence>
<evidence type="ECO:0000313" key="2">
    <source>
        <dbReference type="EMBL" id="KHL24451.1"/>
    </source>
</evidence>